<dbReference type="Gene3D" id="2.60.40.10">
    <property type="entry name" value="Immunoglobulins"/>
    <property type="match status" value="1"/>
</dbReference>
<dbReference type="PANTHER" id="PTHR19343">
    <property type="entry name" value="T CELL RECEPTOR ALPHA VARIABLE 1-2"/>
    <property type="match status" value="1"/>
</dbReference>
<organism evidence="8 9">
    <name type="scientific">Cervus hanglu yarkandensis</name>
    <name type="common">Yarkand deer</name>
    <dbReference type="NCBI Taxonomy" id="84702"/>
    <lineage>
        <taxon>Eukaryota</taxon>
        <taxon>Metazoa</taxon>
        <taxon>Chordata</taxon>
        <taxon>Craniata</taxon>
        <taxon>Vertebrata</taxon>
        <taxon>Euteleostomi</taxon>
        <taxon>Mammalia</taxon>
        <taxon>Eutheria</taxon>
        <taxon>Laurasiatheria</taxon>
        <taxon>Artiodactyla</taxon>
        <taxon>Ruminantia</taxon>
        <taxon>Pecora</taxon>
        <taxon>Cervidae</taxon>
        <taxon>Cervinae</taxon>
        <taxon>Cervus</taxon>
    </lineage>
</organism>
<dbReference type="AlphaFoldDB" id="A0A833W351"/>
<gene>
    <name evidence="8" type="ORF">G4228_019986</name>
</gene>
<keyword evidence="5" id="KW-0393">Immunoglobulin domain</keyword>
<dbReference type="InterPro" id="IPR013106">
    <property type="entry name" value="Ig_V-set"/>
</dbReference>
<evidence type="ECO:0000256" key="1">
    <source>
        <dbReference type="ARBA" id="ARBA00022729"/>
    </source>
</evidence>
<keyword evidence="9" id="KW-1185">Reference proteome</keyword>
<evidence type="ECO:0000259" key="7">
    <source>
        <dbReference type="Pfam" id="PF07686"/>
    </source>
</evidence>
<evidence type="ECO:0000256" key="5">
    <source>
        <dbReference type="ARBA" id="ARBA00023319"/>
    </source>
</evidence>
<sequence>MIYLIRQGSSSQNARDGRYSINFQRSQRSISLTVSDLQLEDSAKYFCALWELTVVEVIGKAEQKPQSLIRESPLLRDPG</sequence>
<feature type="domain" description="Immunoglobulin V-set" evidence="7">
    <location>
        <begin position="4"/>
        <end position="49"/>
    </location>
</feature>
<dbReference type="GO" id="GO:0042605">
    <property type="term" value="F:peptide antigen binding"/>
    <property type="evidence" value="ECO:0007669"/>
    <property type="project" value="TreeGrafter"/>
</dbReference>
<dbReference type="InterPro" id="IPR013783">
    <property type="entry name" value="Ig-like_fold"/>
</dbReference>
<comment type="caution">
    <text evidence="8">The sequence shown here is derived from an EMBL/GenBank/DDBJ whole genome shotgun (WGS) entry which is preliminary data.</text>
</comment>
<keyword evidence="1" id="KW-0732">Signal</keyword>
<keyword evidence="6" id="KW-1279">T cell receptor</keyword>
<evidence type="ECO:0000313" key="8">
    <source>
        <dbReference type="EMBL" id="KAF4008288.1"/>
    </source>
</evidence>
<dbReference type="SUPFAM" id="SSF48726">
    <property type="entry name" value="Immunoglobulin"/>
    <property type="match status" value="1"/>
</dbReference>
<evidence type="ECO:0000256" key="4">
    <source>
        <dbReference type="ARBA" id="ARBA00023170"/>
    </source>
</evidence>
<evidence type="ECO:0000256" key="3">
    <source>
        <dbReference type="ARBA" id="ARBA00023130"/>
    </source>
</evidence>
<dbReference type="EMBL" id="WMHW01000549">
    <property type="protein sequence ID" value="KAF4008288.1"/>
    <property type="molecule type" value="Genomic_DNA"/>
</dbReference>
<evidence type="ECO:0000256" key="2">
    <source>
        <dbReference type="ARBA" id="ARBA00022859"/>
    </source>
</evidence>
<keyword evidence="2" id="KW-0391">Immunity</keyword>
<dbReference type="GO" id="GO:0002250">
    <property type="term" value="P:adaptive immune response"/>
    <property type="evidence" value="ECO:0007669"/>
    <property type="project" value="UniProtKB-KW"/>
</dbReference>
<protein>
    <recommendedName>
        <fullName evidence="7">Immunoglobulin V-set domain-containing protein</fullName>
    </recommendedName>
</protein>
<dbReference type="InterPro" id="IPR051006">
    <property type="entry name" value="TCR_variable_domain"/>
</dbReference>
<dbReference type="PANTHER" id="PTHR19343:SF25">
    <property type="entry name" value="IG-LIKE DOMAIN-CONTAINING PROTEIN"/>
    <property type="match status" value="1"/>
</dbReference>
<keyword evidence="3" id="KW-1064">Adaptive immunity</keyword>
<dbReference type="InterPro" id="IPR036179">
    <property type="entry name" value="Ig-like_dom_sf"/>
</dbReference>
<keyword evidence="4" id="KW-0675">Receptor</keyword>
<evidence type="ECO:0000313" key="9">
    <source>
        <dbReference type="Proteomes" id="UP000631465"/>
    </source>
</evidence>
<dbReference type="Proteomes" id="UP000631465">
    <property type="component" value="Unassembled WGS sequence"/>
</dbReference>
<name>A0A833W351_9CERV</name>
<reference evidence="8 9" key="1">
    <citation type="submission" date="2019-10" db="EMBL/GenBank/DDBJ databases">
        <title>Chromosome-level genome assembly of Tarim red deer.</title>
        <authorList>
            <person name="Ba H."/>
        </authorList>
    </citation>
    <scope>NUCLEOTIDE SEQUENCE [LARGE SCALE GENOMIC DNA]</scope>
    <source>
        <strain evidence="8">CEY-2017</strain>
        <tissue evidence="8">Blood</tissue>
    </source>
</reference>
<proteinExistence type="predicted"/>
<accession>A0A833W351</accession>
<evidence type="ECO:0000256" key="6">
    <source>
        <dbReference type="ARBA" id="ARBA00043266"/>
    </source>
</evidence>
<dbReference type="GO" id="GO:0042101">
    <property type="term" value="C:T cell receptor complex"/>
    <property type="evidence" value="ECO:0007669"/>
    <property type="project" value="UniProtKB-KW"/>
</dbReference>
<dbReference type="Pfam" id="PF07686">
    <property type="entry name" value="V-set"/>
    <property type="match status" value="1"/>
</dbReference>